<gene>
    <name evidence="3" type="ORF">SLINC_0357</name>
</gene>
<dbReference type="KEGG" id="sls:SLINC_0357"/>
<dbReference type="GO" id="GO:0003677">
    <property type="term" value="F:DNA binding"/>
    <property type="evidence" value="ECO:0007669"/>
    <property type="project" value="UniProtKB-KW"/>
</dbReference>
<dbReference type="Proteomes" id="UP000092598">
    <property type="component" value="Chromosome"/>
</dbReference>
<dbReference type="PRINTS" id="PR00040">
    <property type="entry name" value="HTHMERR"/>
</dbReference>
<accession>A0A1B1M1Q2</accession>
<dbReference type="Pfam" id="PF13411">
    <property type="entry name" value="MerR_1"/>
    <property type="match status" value="1"/>
</dbReference>
<dbReference type="CDD" id="cd00592">
    <property type="entry name" value="HTH_MerR-like"/>
    <property type="match status" value="1"/>
</dbReference>
<keyword evidence="1" id="KW-0238">DNA-binding</keyword>
<dbReference type="EMBL" id="CP016438">
    <property type="protein sequence ID" value="ANS62581.1"/>
    <property type="molecule type" value="Genomic_DNA"/>
</dbReference>
<reference evidence="3 4" key="1">
    <citation type="submission" date="2016-07" db="EMBL/GenBank/DDBJ databases">
        <title>Enhancement of antibiotic productionsby engineered nitrateutilization in actinobacteria.</title>
        <authorList>
            <person name="Meng S.C."/>
        </authorList>
    </citation>
    <scope>NUCLEOTIDE SEQUENCE [LARGE SCALE GENOMIC DNA]</scope>
    <source>
        <strain evidence="3 4">NRRL 2936</strain>
    </source>
</reference>
<dbReference type="GO" id="GO:0003700">
    <property type="term" value="F:DNA-binding transcription factor activity"/>
    <property type="evidence" value="ECO:0007669"/>
    <property type="project" value="InterPro"/>
</dbReference>
<keyword evidence="4" id="KW-1185">Reference proteome</keyword>
<dbReference type="InterPro" id="IPR000551">
    <property type="entry name" value="MerR-type_HTH_dom"/>
</dbReference>
<evidence type="ECO:0000313" key="3">
    <source>
        <dbReference type="EMBL" id="ANS62581.1"/>
    </source>
</evidence>
<dbReference type="OrthoDB" id="9809391at2"/>
<protein>
    <submittedName>
        <fullName evidence="3">Uncharacterized protein</fullName>
    </submittedName>
</protein>
<dbReference type="STRING" id="1915.SLINC_0357"/>
<dbReference type="SMART" id="SM00422">
    <property type="entry name" value="HTH_MERR"/>
    <property type="match status" value="1"/>
</dbReference>
<dbReference type="PROSITE" id="PS50937">
    <property type="entry name" value="HTH_MERR_2"/>
    <property type="match status" value="1"/>
</dbReference>
<dbReference type="PANTHER" id="PTHR30204:SF93">
    <property type="entry name" value="HTH MERR-TYPE DOMAIN-CONTAINING PROTEIN"/>
    <property type="match status" value="1"/>
</dbReference>
<dbReference type="InterPro" id="IPR009061">
    <property type="entry name" value="DNA-bd_dom_put_sf"/>
</dbReference>
<proteinExistence type="predicted"/>
<dbReference type="SUPFAM" id="SSF46955">
    <property type="entry name" value="Putative DNA-binding domain"/>
    <property type="match status" value="1"/>
</dbReference>
<feature type="compositionally biased region" description="Pro residues" evidence="2">
    <location>
        <begin position="201"/>
        <end position="210"/>
    </location>
</feature>
<organism evidence="3 4">
    <name type="scientific">Streptomyces lincolnensis</name>
    <dbReference type="NCBI Taxonomy" id="1915"/>
    <lineage>
        <taxon>Bacteria</taxon>
        <taxon>Bacillati</taxon>
        <taxon>Actinomycetota</taxon>
        <taxon>Actinomycetes</taxon>
        <taxon>Kitasatosporales</taxon>
        <taxon>Streptomycetaceae</taxon>
        <taxon>Streptomyces</taxon>
    </lineage>
</organism>
<evidence type="ECO:0000313" key="4">
    <source>
        <dbReference type="Proteomes" id="UP000092598"/>
    </source>
</evidence>
<dbReference type="Gene3D" id="1.10.1660.10">
    <property type="match status" value="1"/>
</dbReference>
<evidence type="ECO:0000256" key="1">
    <source>
        <dbReference type="ARBA" id="ARBA00023125"/>
    </source>
</evidence>
<sequence length="310" mass="33877">MDDGDTLCSIGELARRTGLTVKTVRLYSDRGIVAPAARTSAGYRRYGPDAVARLAFVRTLRELGLGLDAIRQVVDRELTLGEVAAGHAAALEAQIRILRLRRSVLTAVARRGPTPEETRRMHDLARLSAAERAHLVGEFLDAVLGDVPGREAIRCSMTPDLPDSPSEEQIEAWVELAELTLDPDFRSGVRRMAASHADHPQPGPPGPPRPDVVALAHDRTEDAVASKIPPRSRQADPVVAALTADCARALGRPDDGDLRRHLVRRLEDANAPRTDRYFDLLAVVNGWPPPRRRAPMLDWTVTALRARIAG</sequence>
<name>A0A1B1M1Q2_STRLN</name>
<dbReference type="RefSeq" id="WP_067425942.1">
    <property type="nucleotide sequence ID" value="NZ_CP016438.1"/>
</dbReference>
<dbReference type="PANTHER" id="PTHR30204">
    <property type="entry name" value="REDOX-CYCLING DRUG-SENSING TRANSCRIPTIONAL ACTIVATOR SOXR"/>
    <property type="match status" value="1"/>
</dbReference>
<feature type="region of interest" description="Disordered" evidence="2">
    <location>
        <begin position="192"/>
        <end position="212"/>
    </location>
</feature>
<dbReference type="InterPro" id="IPR047057">
    <property type="entry name" value="MerR_fam"/>
</dbReference>
<dbReference type="AlphaFoldDB" id="A0A1B1M1Q2"/>
<evidence type="ECO:0000256" key="2">
    <source>
        <dbReference type="SAM" id="MobiDB-lite"/>
    </source>
</evidence>
<dbReference type="PATRIC" id="fig|1915.4.peg.456"/>